<gene>
    <name evidence="2" type="ORF">M5G25_29600</name>
</gene>
<feature type="region of interest" description="Disordered" evidence="1">
    <location>
        <begin position="1"/>
        <end position="53"/>
    </location>
</feature>
<dbReference type="Proteomes" id="UP001217610">
    <property type="component" value="Unassembled WGS sequence"/>
</dbReference>
<keyword evidence="3" id="KW-1185">Reference proteome</keyword>
<name>A0ABT5QDY2_9PSED</name>
<organism evidence="2 3">
    <name type="scientific">Pseudomonas idahonensis</name>
    <dbReference type="NCBI Taxonomy" id="2942628"/>
    <lineage>
        <taxon>Bacteria</taxon>
        <taxon>Pseudomonadati</taxon>
        <taxon>Pseudomonadota</taxon>
        <taxon>Gammaproteobacteria</taxon>
        <taxon>Pseudomonadales</taxon>
        <taxon>Pseudomonadaceae</taxon>
        <taxon>Pseudomonas</taxon>
    </lineage>
</organism>
<protein>
    <submittedName>
        <fullName evidence="2">Uncharacterized protein</fullName>
    </submittedName>
</protein>
<dbReference type="RefSeq" id="WP_162884120.1">
    <property type="nucleotide sequence ID" value="NZ_JAMDGR010000030.1"/>
</dbReference>
<reference evidence="2 3" key="1">
    <citation type="submission" date="2022-05" db="EMBL/GenBank/DDBJ databases">
        <title>Novel Pseudomonas spp. Isolated from a Rainbow Trout Aquaculture Facility.</title>
        <authorList>
            <person name="Testerman T."/>
            <person name="Graf J."/>
        </authorList>
    </citation>
    <scope>NUCLEOTIDE SEQUENCE [LARGE SCALE GENOMIC DNA]</scope>
    <source>
        <strain evidence="2 3">ID357</strain>
    </source>
</reference>
<evidence type="ECO:0000256" key="1">
    <source>
        <dbReference type="SAM" id="MobiDB-lite"/>
    </source>
</evidence>
<accession>A0ABT5QDY2</accession>
<evidence type="ECO:0000313" key="3">
    <source>
        <dbReference type="Proteomes" id="UP001217610"/>
    </source>
</evidence>
<sequence length="53" mass="5526">MPREMPANVEPGPASPLVINDPGNEDPGSLMDDALVPLQEGPEEGESELDPGD</sequence>
<proteinExistence type="predicted"/>
<dbReference type="EMBL" id="JAMDGR010000030">
    <property type="protein sequence ID" value="MDD1152426.1"/>
    <property type="molecule type" value="Genomic_DNA"/>
</dbReference>
<comment type="caution">
    <text evidence="2">The sequence shown here is derived from an EMBL/GenBank/DDBJ whole genome shotgun (WGS) entry which is preliminary data.</text>
</comment>
<evidence type="ECO:0000313" key="2">
    <source>
        <dbReference type="EMBL" id="MDD1152426.1"/>
    </source>
</evidence>
<feature type="compositionally biased region" description="Acidic residues" evidence="1">
    <location>
        <begin position="41"/>
        <end position="53"/>
    </location>
</feature>